<dbReference type="InterPro" id="IPR055553">
    <property type="entry name" value="DUF7129"/>
</dbReference>
<dbReference type="PANTHER" id="PTHR43080:SF2">
    <property type="entry name" value="CBS DOMAIN-CONTAINING PROTEIN"/>
    <property type="match status" value="1"/>
</dbReference>
<dbReference type="InterPro" id="IPR000644">
    <property type="entry name" value="CBS_dom"/>
</dbReference>
<dbReference type="EMBL" id="KE356561">
    <property type="protein sequence ID" value="ERG96900.1"/>
    <property type="molecule type" value="Genomic_DNA"/>
</dbReference>
<evidence type="ECO:0000313" key="5">
    <source>
        <dbReference type="Proteomes" id="UP000030710"/>
    </source>
</evidence>
<name>U1NIA1_9EURY</name>
<accession>U1NIA1</accession>
<dbReference type="SMART" id="SM00116">
    <property type="entry name" value="CBS"/>
    <property type="match status" value="2"/>
</dbReference>
<dbReference type="Proteomes" id="UP000030710">
    <property type="component" value="Unassembled WGS sequence"/>
</dbReference>
<evidence type="ECO:0000259" key="3">
    <source>
        <dbReference type="PROSITE" id="PS51371"/>
    </source>
</evidence>
<reference evidence="4 5" key="1">
    <citation type="journal article" date="2013" name="PLoS ONE">
        <title>Assembly-driven community genomics of a hypersaline microbial ecosystem.</title>
        <authorList>
            <person name="Podell S."/>
            <person name="Ugalde J.A."/>
            <person name="Narasingarao P."/>
            <person name="Banfield J.F."/>
            <person name="Heidelberg K.B."/>
            <person name="Allen E.E."/>
        </authorList>
    </citation>
    <scope>NUCLEOTIDE SEQUENCE [LARGE SCALE GENOMIC DNA]</scope>
    <source>
        <strain evidence="5">J07HQW2</strain>
    </source>
</reference>
<dbReference type="HOGENOM" id="CLU_040681_12_1_2"/>
<dbReference type="PANTHER" id="PTHR43080">
    <property type="entry name" value="CBS DOMAIN-CONTAINING PROTEIN CBSX3, MITOCHONDRIAL"/>
    <property type="match status" value="1"/>
</dbReference>
<dbReference type="Pfam" id="PF23455">
    <property type="entry name" value="DUF7129"/>
    <property type="match status" value="1"/>
</dbReference>
<dbReference type="STRING" id="1238425.J07HQW2_03384"/>
<dbReference type="PROSITE" id="PS51371">
    <property type="entry name" value="CBS"/>
    <property type="match status" value="1"/>
</dbReference>
<dbReference type="NCBIfam" id="NF033497">
    <property type="entry name" value="rubre_like_arch"/>
    <property type="match status" value="1"/>
</dbReference>
<dbReference type="Pfam" id="PF00571">
    <property type="entry name" value="CBS"/>
    <property type="match status" value="2"/>
</dbReference>
<dbReference type="eggNOG" id="arCOG00606">
    <property type="taxonomic scope" value="Archaea"/>
</dbReference>
<dbReference type="Gene3D" id="3.10.580.10">
    <property type="entry name" value="CBS-domain"/>
    <property type="match status" value="1"/>
</dbReference>
<feature type="domain" description="CBS" evidence="3">
    <location>
        <begin position="74"/>
        <end position="133"/>
    </location>
</feature>
<dbReference type="AlphaFoldDB" id="U1NIA1"/>
<evidence type="ECO:0000313" key="4">
    <source>
        <dbReference type="EMBL" id="ERG96900.1"/>
    </source>
</evidence>
<sequence length="183" mass="19443">MTTSLTQPVTELMSTPVQSVSGDTSIVNAAEVLLDEDIGSVLIEEPAGIVTKTDIVSGIRTIQSPEETTVTEVMTQPVISVTYDATVQQAVDTMETHGVKRVVVEQHDDGSKRFAGIISVTDLTGALSESHETVVGMYVGLASAESPYLYECVECGNRITADHQPEACPECGGPTRNLSVSRD</sequence>
<evidence type="ECO:0000256" key="1">
    <source>
        <dbReference type="ARBA" id="ARBA00023122"/>
    </source>
</evidence>
<dbReference type="SUPFAM" id="SSF54631">
    <property type="entry name" value="CBS-domain pair"/>
    <property type="match status" value="1"/>
</dbReference>
<dbReference type="SUPFAM" id="SSF57802">
    <property type="entry name" value="Rubredoxin-like"/>
    <property type="match status" value="1"/>
</dbReference>
<proteinExistence type="predicted"/>
<organism evidence="4 5">
    <name type="scientific">Haloquadratum walsbyi J07HQW2</name>
    <dbReference type="NCBI Taxonomy" id="1238425"/>
    <lineage>
        <taxon>Archaea</taxon>
        <taxon>Methanobacteriati</taxon>
        <taxon>Methanobacteriota</taxon>
        <taxon>Stenosarchaea group</taxon>
        <taxon>Halobacteria</taxon>
        <taxon>Halobacteriales</taxon>
        <taxon>Haloferacaceae</taxon>
        <taxon>Haloquadratum</taxon>
    </lineage>
</organism>
<dbReference type="RefSeq" id="WP_021056362.1">
    <property type="nucleotide sequence ID" value="NZ_KE356561.1"/>
</dbReference>
<keyword evidence="1 2" id="KW-0129">CBS domain</keyword>
<protein>
    <submittedName>
        <fullName evidence="4">Putative signal-transduction protein containing cAMP-binding and CBS domain protein</fullName>
    </submittedName>
</protein>
<evidence type="ECO:0000256" key="2">
    <source>
        <dbReference type="PROSITE-ProRule" id="PRU00703"/>
    </source>
</evidence>
<gene>
    <name evidence="4" type="ORF">J07HQW2_03384</name>
</gene>
<dbReference type="InterPro" id="IPR046342">
    <property type="entry name" value="CBS_dom_sf"/>
</dbReference>
<dbReference type="InterPro" id="IPR051257">
    <property type="entry name" value="Diverse_CBS-Domain"/>
</dbReference>